<gene>
    <name evidence="1" type="ORF">SAMN02982929_06356</name>
    <name evidence="2" type="ORF">SAMN05216506_10369</name>
</gene>
<dbReference type="AlphaFoldDB" id="A0A1H6EH64"/>
<reference evidence="1" key="2">
    <citation type="submission" date="2016-10" db="EMBL/GenBank/DDBJ databases">
        <authorList>
            <person name="de Groot N.N."/>
        </authorList>
    </citation>
    <scope>NUCLEOTIDE SEQUENCE [LARGE SCALE GENOMIC DNA]</scope>
    <source>
        <strain evidence="1">ATCC 20501</strain>
    </source>
</reference>
<evidence type="ECO:0000313" key="4">
    <source>
        <dbReference type="Proteomes" id="UP000236729"/>
    </source>
</evidence>
<dbReference type="Proteomes" id="UP000236729">
    <property type="component" value="Unassembled WGS sequence"/>
</dbReference>
<sequence length="134" mass="14465">MSSHSEFHAAGWRVDHDPRTDRTTILVGDRVSALRAPAAFAAHVHRVLAVHLQAGPVLADGSDWVLFTQPEPDAETPVDLTELTTIPNGTRLEVPPLTDSRWITPPRLGLSAPAHQVVCSATRRAMLTTPRAAA</sequence>
<reference evidence="3 4" key="1">
    <citation type="submission" date="2016-10" db="EMBL/GenBank/DDBJ databases">
        <authorList>
            <person name="Varghese N."/>
            <person name="Submissions S."/>
        </authorList>
    </citation>
    <scope>NUCLEOTIDE SEQUENCE [LARGE SCALE GENOMIC DNA]</scope>
    <source>
        <strain evidence="4">ATCC 20501</strain>
        <strain evidence="2 3">CGMCC 4.3529</strain>
    </source>
</reference>
<dbReference type="EMBL" id="FNVB01000011">
    <property type="protein sequence ID" value="SEG96279.1"/>
    <property type="molecule type" value="Genomic_DNA"/>
</dbReference>
<accession>A0A1I1QFJ4</accession>
<accession>A0A1H6EH64</accession>
<evidence type="ECO:0000313" key="1">
    <source>
        <dbReference type="EMBL" id="SEG96279.1"/>
    </source>
</evidence>
<protein>
    <submittedName>
        <fullName evidence="1">Uncharacterized protein</fullName>
    </submittedName>
</protein>
<dbReference type="EMBL" id="FOME01000003">
    <property type="protein sequence ID" value="SFD20772.1"/>
    <property type="molecule type" value="Genomic_DNA"/>
</dbReference>
<organism evidence="1 4">
    <name type="scientific">Saccharopolyspora kobensis</name>
    <dbReference type="NCBI Taxonomy" id="146035"/>
    <lineage>
        <taxon>Bacteria</taxon>
        <taxon>Bacillati</taxon>
        <taxon>Actinomycetota</taxon>
        <taxon>Actinomycetes</taxon>
        <taxon>Pseudonocardiales</taxon>
        <taxon>Pseudonocardiaceae</taxon>
        <taxon>Saccharopolyspora</taxon>
    </lineage>
</organism>
<evidence type="ECO:0000313" key="3">
    <source>
        <dbReference type="Proteomes" id="UP000199690"/>
    </source>
</evidence>
<name>A0A1H6EH64_9PSEU</name>
<proteinExistence type="predicted"/>
<keyword evidence="3" id="KW-1185">Reference proteome</keyword>
<dbReference type="RefSeq" id="WP_093350357.1">
    <property type="nucleotide sequence ID" value="NZ_FNVB01000011.1"/>
</dbReference>
<dbReference type="Proteomes" id="UP000199690">
    <property type="component" value="Unassembled WGS sequence"/>
</dbReference>
<evidence type="ECO:0000313" key="2">
    <source>
        <dbReference type="EMBL" id="SFD20772.1"/>
    </source>
</evidence>